<sequence length="144" mass="15929">MKKLFALFITTLVFSCSGRALEVTDSTLAPPEKLPALTLKVGDEMPDTSGIEIVEVFPWHHLILGRGGEQHFKGDVDGIWTMEAFLYCDGKLLENPFGIYISELKVIYLDGDMNREIDEVIMVGSKRISIGETAPDCPLPATKI</sequence>
<evidence type="ECO:0000313" key="1">
    <source>
        <dbReference type="EMBL" id="KKM14520.1"/>
    </source>
</evidence>
<gene>
    <name evidence="1" type="ORF">LCGC14_1705270</name>
</gene>
<dbReference type="EMBL" id="LAZR01015127">
    <property type="protein sequence ID" value="KKM14520.1"/>
    <property type="molecule type" value="Genomic_DNA"/>
</dbReference>
<dbReference type="PROSITE" id="PS51257">
    <property type="entry name" value="PROKAR_LIPOPROTEIN"/>
    <property type="match status" value="1"/>
</dbReference>
<organism evidence="1">
    <name type="scientific">marine sediment metagenome</name>
    <dbReference type="NCBI Taxonomy" id="412755"/>
    <lineage>
        <taxon>unclassified sequences</taxon>
        <taxon>metagenomes</taxon>
        <taxon>ecological metagenomes</taxon>
    </lineage>
</organism>
<reference evidence="1" key="1">
    <citation type="journal article" date="2015" name="Nature">
        <title>Complex archaea that bridge the gap between prokaryotes and eukaryotes.</title>
        <authorList>
            <person name="Spang A."/>
            <person name="Saw J.H."/>
            <person name="Jorgensen S.L."/>
            <person name="Zaremba-Niedzwiedzka K."/>
            <person name="Martijn J."/>
            <person name="Lind A.E."/>
            <person name="van Eijk R."/>
            <person name="Schleper C."/>
            <person name="Guy L."/>
            <person name="Ettema T.J."/>
        </authorList>
    </citation>
    <scope>NUCLEOTIDE SEQUENCE</scope>
</reference>
<proteinExistence type="predicted"/>
<dbReference type="AlphaFoldDB" id="A0A0F9KGX5"/>
<comment type="caution">
    <text evidence="1">The sequence shown here is derived from an EMBL/GenBank/DDBJ whole genome shotgun (WGS) entry which is preliminary data.</text>
</comment>
<protein>
    <submittedName>
        <fullName evidence="1">Uncharacterized protein</fullName>
    </submittedName>
</protein>
<accession>A0A0F9KGX5</accession>
<name>A0A0F9KGX5_9ZZZZ</name>